<sequence length="149" mass="15954">MSTSSSPGGRFSNAAAESRSRVPQRVSSTEGWYVVSVAAVFGACHALLYQTHAMEWGGIIRFAALFVTAAGTTWLLRQTHAHRQVHPRGHRAAMVTAIAWMLALVLVAGWCWIVPAKGHDVGWAWTSLVALAGALPLALVGARLVRAAR</sequence>
<dbReference type="EMBL" id="JAKRCV010000055">
    <property type="protein sequence ID" value="MCG7323034.1"/>
    <property type="molecule type" value="Genomic_DNA"/>
</dbReference>
<keyword evidence="1" id="KW-0472">Membrane</keyword>
<gene>
    <name evidence="2" type="ORF">MHL29_14205</name>
</gene>
<evidence type="ECO:0000313" key="2">
    <source>
        <dbReference type="EMBL" id="MCG7323034.1"/>
    </source>
</evidence>
<feature type="transmembrane region" description="Helical" evidence="1">
    <location>
        <begin position="31"/>
        <end position="50"/>
    </location>
</feature>
<reference evidence="2 3" key="1">
    <citation type="submission" date="2022-02" db="EMBL/GenBank/DDBJ databases">
        <title>Uncovering new skin microbiome diversity through culturing and metagenomics.</title>
        <authorList>
            <person name="Conlan S."/>
            <person name="Deming C."/>
            <person name="Nisc Comparative Sequencing Program N."/>
            <person name="Segre J.A."/>
        </authorList>
    </citation>
    <scope>NUCLEOTIDE SEQUENCE [LARGE SCALE GENOMIC DNA]</scope>
    <source>
        <strain evidence="2 3">ACRQZ</strain>
    </source>
</reference>
<keyword evidence="1" id="KW-0812">Transmembrane</keyword>
<feature type="transmembrane region" description="Helical" evidence="1">
    <location>
        <begin position="97"/>
        <end position="116"/>
    </location>
</feature>
<dbReference type="RefSeq" id="WP_239265524.1">
    <property type="nucleotide sequence ID" value="NZ_JAKRCV010000055.1"/>
</dbReference>
<proteinExistence type="predicted"/>
<accession>A0ABS9Q5H9</accession>
<name>A0ABS9Q5H9_9MICO</name>
<feature type="transmembrane region" description="Helical" evidence="1">
    <location>
        <begin position="56"/>
        <end position="76"/>
    </location>
</feature>
<dbReference type="Proteomes" id="UP001521931">
    <property type="component" value="Unassembled WGS sequence"/>
</dbReference>
<keyword evidence="3" id="KW-1185">Reference proteome</keyword>
<protein>
    <submittedName>
        <fullName evidence="2">Uncharacterized protein</fullName>
    </submittedName>
</protein>
<evidence type="ECO:0000313" key="3">
    <source>
        <dbReference type="Proteomes" id="UP001521931"/>
    </source>
</evidence>
<evidence type="ECO:0000256" key="1">
    <source>
        <dbReference type="SAM" id="Phobius"/>
    </source>
</evidence>
<organism evidence="2 3">
    <name type="scientific">Arsenicicoccus bolidensis</name>
    <dbReference type="NCBI Taxonomy" id="229480"/>
    <lineage>
        <taxon>Bacteria</taxon>
        <taxon>Bacillati</taxon>
        <taxon>Actinomycetota</taxon>
        <taxon>Actinomycetes</taxon>
        <taxon>Micrococcales</taxon>
        <taxon>Intrasporangiaceae</taxon>
        <taxon>Arsenicicoccus</taxon>
    </lineage>
</organism>
<comment type="caution">
    <text evidence="2">The sequence shown here is derived from an EMBL/GenBank/DDBJ whole genome shotgun (WGS) entry which is preliminary data.</text>
</comment>
<keyword evidence="1" id="KW-1133">Transmembrane helix</keyword>
<feature type="transmembrane region" description="Helical" evidence="1">
    <location>
        <begin position="122"/>
        <end position="145"/>
    </location>
</feature>